<dbReference type="NCBIfam" id="TIGR04354">
    <property type="entry name" value="amphi-Trp"/>
    <property type="match status" value="1"/>
</dbReference>
<dbReference type="InterPro" id="IPR027598">
    <property type="entry name" value="Amphi-Trp_dom"/>
</dbReference>
<dbReference type="Proteomes" id="UP001180715">
    <property type="component" value="Unassembled WGS sequence"/>
</dbReference>
<name>A0ABU1Z0J3_9MICC</name>
<reference evidence="3" key="1">
    <citation type="submission" date="2023-07" db="EMBL/GenBank/DDBJ databases">
        <title>Sequencing the genomes of 1000 actinobacteria strains.</title>
        <authorList>
            <person name="Klenk H.-P."/>
        </authorList>
    </citation>
    <scope>NUCLEOTIDE SEQUENCE</scope>
    <source>
        <strain evidence="3">DSM 13068</strain>
    </source>
</reference>
<comment type="caution">
    <text evidence="3">The sequence shown here is derived from an EMBL/GenBank/DDBJ whole genome shotgun (WGS) entry which is preliminary data.</text>
</comment>
<keyword evidence="4" id="KW-1185">Reference proteome</keyword>
<feature type="region of interest" description="Disordered" evidence="1">
    <location>
        <begin position="1"/>
        <end position="31"/>
    </location>
</feature>
<evidence type="ECO:0000313" key="4">
    <source>
        <dbReference type="Proteomes" id="UP001180715"/>
    </source>
</evidence>
<evidence type="ECO:0000313" key="3">
    <source>
        <dbReference type="EMBL" id="MDR7294132.1"/>
    </source>
</evidence>
<proteinExistence type="predicted"/>
<organism evidence="3 4">
    <name type="scientific">Pseudoglutamicibacter albus</name>
    <dbReference type="NCBI Taxonomy" id="98671"/>
    <lineage>
        <taxon>Bacteria</taxon>
        <taxon>Bacillati</taxon>
        <taxon>Actinomycetota</taxon>
        <taxon>Actinomycetes</taxon>
        <taxon>Micrococcales</taxon>
        <taxon>Micrococcaceae</taxon>
        <taxon>Pseudoglutamicibacter</taxon>
    </lineage>
</organism>
<sequence>MTDRATGQGSNLDRGGRDETQSEGTQPLNIKAKETMSREQLADLLEGLAARIRTGEATVSDGVTAEALQLPHTLKVELEAKDVTRRSGRIKREFELEMEWYVDAHGQPEQGTKPTGISIS</sequence>
<dbReference type="EMBL" id="JAVDXX010000001">
    <property type="protein sequence ID" value="MDR7294132.1"/>
    <property type="molecule type" value="Genomic_DNA"/>
</dbReference>
<accession>A0ABU1Z0J3</accession>
<dbReference type="Pfam" id="PF20068">
    <property type="entry name" value="Amphi-Trp"/>
    <property type="match status" value="1"/>
</dbReference>
<feature type="domain" description="Amphi-Trp" evidence="2">
    <location>
        <begin position="30"/>
        <end position="109"/>
    </location>
</feature>
<dbReference type="RefSeq" id="WP_310247570.1">
    <property type="nucleotide sequence ID" value="NZ_JAVDXX010000001.1"/>
</dbReference>
<feature type="compositionally biased region" description="Polar residues" evidence="1">
    <location>
        <begin position="1"/>
        <end position="11"/>
    </location>
</feature>
<protein>
    <submittedName>
        <fullName evidence="3">Amphi-Trp domain-containing protein</fullName>
    </submittedName>
</protein>
<evidence type="ECO:0000259" key="2">
    <source>
        <dbReference type="Pfam" id="PF20068"/>
    </source>
</evidence>
<gene>
    <name evidence="3" type="ORF">J2S67_001400</name>
</gene>
<evidence type="ECO:0000256" key="1">
    <source>
        <dbReference type="SAM" id="MobiDB-lite"/>
    </source>
</evidence>